<protein>
    <submittedName>
        <fullName evidence="2">EF-hand domain-containing protein</fullName>
    </submittedName>
</protein>
<evidence type="ECO:0000313" key="1">
    <source>
        <dbReference type="Proteomes" id="UP000887580"/>
    </source>
</evidence>
<organism evidence="1 2">
    <name type="scientific">Panagrolaimus sp. PS1159</name>
    <dbReference type="NCBI Taxonomy" id="55785"/>
    <lineage>
        <taxon>Eukaryota</taxon>
        <taxon>Metazoa</taxon>
        <taxon>Ecdysozoa</taxon>
        <taxon>Nematoda</taxon>
        <taxon>Chromadorea</taxon>
        <taxon>Rhabditida</taxon>
        <taxon>Tylenchina</taxon>
        <taxon>Panagrolaimomorpha</taxon>
        <taxon>Panagrolaimoidea</taxon>
        <taxon>Panagrolaimidae</taxon>
        <taxon>Panagrolaimus</taxon>
    </lineage>
</organism>
<name>A0AC35G1E8_9BILA</name>
<accession>A0AC35G1E8</accession>
<dbReference type="WBParaSite" id="PS1159_v2.g22880.t1">
    <property type="protein sequence ID" value="PS1159_v2.g22880.t1"/>
    <property type="gene ID" value="PS1159_v2.g22880"/>
</dbReference>
<reference evidence="2" key="1">
    <citation type="submission" date="2022-11" db="UniProtKB">
        <authorList>
            <consortium name="WormBaseParasite"/>
        </authorList>
    </citation>
    <scope>IDENTIFICATION</scope>
</reference>
<sequence length="511" mass="58699">MKKLKSWKKSFKTSLFTTFKEDNDNLKKRWKNETTLKTTNKSTISLHIGAYENSIESDLFHNENIEGLKKEKFGLIKTSKRSFIDDFKSQDPFEFPRQQDGGQKNEPEVMQFKATKKLQGTNRKPSSSQQIEHEDKKTNSKPSSLALLPLSKRPSAADIEHCEDSEECETWWDFFKMFDTNHDGMIPVNDLKAAVAKNRHFFHISTDEVHKMIEECDKNGDEMIDFPEFCEIMCKTKKQRVKQVTIAMGNAVLPKSRQAEATSYLVEYTCWPPPLFITLISILEVTMYFYFAVGTEEGIQSDRAPPIDSPFALSPHLKFEVWRYFTYVFTHNGYMHLIPNIIMQLLLGISLELVHKGLRIAAIYFIGAFTGALLFFCFDPTVYLVGASGGVYSLITAHLADVFLNWSEMPFRWVRIVLFSVWVIADFGFALYSRFFACDTRKVAVMGHLGGAIAGLFLGILVLRNLEKKKCERVVWWISLVVFTTFVIGCIIFIVADTKDHGEEREKKCEN</sequence>
<evidence type="ECO:0000313" key="2">
    <source>
        <dbReference type="WBParaSite" id="PS1159_v2.g22880.t1"/>
    </source>
</evidence>
<proteinExistence type="predicted"/>
<dbReference type="Proteomes" id="UP000887580">
    <property type="component" value="Unplaced"/>
</dbReference>